<accession>A0A6J4NDB6</accession>
<dbReference type="AlphaFoldDB" id="A0A6J4NDB6"/>
<feature type="compositionally biased region" description="Basic residues" evidence="1">
    <location>
        <begin position="164"/>
        <end position="176"/>
    </location>
</feature>
<feature type="region of interest" description="Disordered" evidence="1">
    <location>
        <begin position="1"/>
        <end position="406"/>
    </location>
</feature>
<feature type="compositionally biased region" description="Basic residues" evidence="1">
    <location>
        <begin position="57"/>
        <end position="74"/>
    </location>
</feature>
<feature type="compositionally biased region" description="Pro residues" evidence="1">
    <location>
        <begin position="187"/>
        <end position="198"/>
    </location>
</feature>
<feature type="compositionally biased region" description="Basic and acidic residues" evidence="1">
    <location>
        <begin position="11"/>
        <end position="37"/>
    </location>
</feature>
<feature type="compositionally biased region" description="Low complexity" evidence="1">
    <location>
        <begin position="220"/>
        <end position="232"/>
    </location>
</feature>
<feature type="compositionally biased region" description="Low complexity" evidence="1">
    <location>
        <begin position="338"/>
        <end position="353"/>
    </location>
</feature>
<feature type="compositionally biased region" description="Low complexity" evidence="1">
    <location>
        <begin position="261"/>
        <end position="271"/>
    </location>
</feature>
<protein>
    <submittedName>
        <fullName evidence="2">Transcriptional regulator, GntR family domain / Aspartate aminotransferase</fullName>
        <ecNumber evidence="2">2.6.1.1</ecNumber>
    </submittedName>
</protein>
<gene>
    <name evidence="2" type="ORF">AVDCRST_MAG89-5445</name>
</gene>
<feature type="non-terminal residue" evidence="2">
    <location>
        <position position="406"/>
    </location>
</feature>
<organism evidence="2">
    <name type="scientific">uncultured Gemmatimonadota bacterium</name>
    <dbReference type="NCBI Taxonomy" id="203437"/>
    <lineage>
        <taxon>Bacteria</taxon>
        <taxon>Pseudomonadati</taxon>
        <taxon>Gemmatimonadota</taxon>
        <taxon>environmental samples</taxon>
    </lineage>
</organism>
<dbReference type="EC" id="2.6.1.1" evidence="2"/>
<sequence length="406" mass="42592">AYSGRPPPGRTVRDRRAAAGFLDRRRSPVDHPGHDGADGPAGSDLVRAGPSRSGAVSHRRIHPRGGARARHRCQRAAVPVRASRAQGARGSGDGEPRRTRSPGAGVHHDGGPAGAQPPRAGVPGAGRHHYLRRAGVHGLSAGDRALRAPHPVRRQRPGDGDGRGRRRRLARGRRAAGLHLLRDRRPQPPGMQPEPRQAPAPGAAGAPAPRSAGGGRRLRPAALRQPRAATARTGRRVGAVRRLVQQGAGAGVSGRMDRGARAAAARAGMRQGRVRPRHQHLQPAGGVGVPGFRALSGSPGTGASGVPRPPRPDDRRNRRPLSRGHTVERSPPRRAHLGAAAGRDGCRRAVAAGPRTGRGLRSRLGVRTAGKHRGAQRAAAELHVLAPRPHSRGHRPPGRGASQPRL</sequence>
<dbReference type="EMBL" id="CADCTV010001139">
    <property type="protein sequence ID" value="CAA9381675.1"/>
    <property type="molecule type" value="Genomic_DNA"/>
</dbReference>
<feature type="compositionally biased region" description="Basic residues" evidence="1">
    <location>
        <begin position="126"/>
        <end position="135"/>
    </location>
</feature>
<feature type="compositionally biased region" description="Low complexity" evidence="1">
    <location>
        <begin position="199"/>
        <end position="211"/>
    </location>
</feature>
<reference evidence="2" key="1">
    <citation type="submission" date="2020-02" db="EMBL/GenBank/DDBJ databases">
        <authorList>
            <person name="Meier V. D."/>
        </authorList>
    </citation>
    <scope>NUCLEOTIDE SEQUENCE</scope>
    <source>
        <strain evidence="2">AVDCRST_MAG89</strain>
    </source>
</reference>
<name>A0A6J4NDB6_9BACT</name>
<proteinExistence type="predicted"/>
<feature type="non-terminal residue" evidence="2">
    <location>
        <position position="1"/>
    </location>
</feature>
<keyword evidence="2" id="KW-0808">Transferase</keyword>
<evidence type="ECO:0000313" key="2">
    <source>
        <dbReference type="EMBL" id="CAA9381675.1"/>
    </source>
</evidence>
<evidence type="ECO:0000256" key="1">
    <source>
        <dbReference type="SAM" id="MobiDB-lite"/>
    </source>
</evidence>
<dbReference type="GO" id="GO:0004069">
    <property type="term" value="F:L-aspartate:2-oxoglutarate aminotransferase activity"/>
    <property type="evidence" value="ECO:0007669"/>
    <property type="project" value="UniProtKB-EC"/>
</dbReference>
<keyword evidence="2" id="KW-0032">Aminotransferase</keyword>